<dbReference type="Proteomes" id="UP000199403">
    <property type="component" value="Unassembled WGS sequence"/>
</dbReference>
<dbReference type="RefSeq" id="WP_143057721.1">
    <property type="nucleotide sequence ID" value="NZ_FNZH01000010.1"/>
</dbReference>
<proteinExistence type="predicted"/>
<keyword evidence="2" id="KW-1185">Reference proteome</keyword>
<gene>
    <name evidence="1" type="ORF">SAMN05192553_11096</name>
</gene>
<organism evidence="1 2">
    <name type="scientific">Cyclobacterium xiamenense</name>
    <dbReference type="NCBI Taxonomy" id="1297121"/>
    <lineage>
        <taxon>Bacteria</taxon>
        <taxon>Pseudomonadati</taxon>
        <taxon>Bacteroidota</taxon>
        <taxon>Cytophagia</taxon>
        <taxon>Cytophagales</taxon>
        <taxon>Cyclobacteriaceae</taxon>
        <taxon>Cyclobacterium</taxon>
    </lineage>
</organism>
<dbReference type="EMBL" id="FNZH01000010">
    <property type="protein sequence ID" value="SEJ73942.1"/>
    <property type="molecule type" value="Genomic_DNA"/>
</dbReference>
<evidence type="ECO:0000313" key="1">
    <source>
        <dbReference type="EMBL" id="SEJ73942.1"/>
    </source>
</evidence>
<dbReference type="OrthoDB" id="824257at2"/>
<sequence>MQFRHSGKLCFEDPIGNRFRWGRFDSWNAGNTGIFLLHDLQQLRGLVGTFAEVALDLVEYSSDQVIFHSPPGGFLWGKTNSEGLITFALIKSPYWYRLLYDLREIVYMQWDEGAEQGEGEWIPAVQDFPLPAAGGRAIEIHADGRVKIRNA</sequence>
<dbReference type="AlphaFoldDB" id="A0A1H7BHC3"/>
<protein>
    <submittedName>
        <fullName evidence="1">Uncharacterized protein</fullName>
    </submittedName>
</protein>
<evidence type="ECO:0000313" key="2">
    <source>
        <dbReference type="Proteomes" id="UP000199403"/>
    </source>
</evidence>
<accession>A0A1H7BHC3</accession>
<reference evidence="2" key="1">
    <citation type="submission" date="2016-10" db="EMBL/GenBank/DDBJ databases">
        <authorList>
            <person name="Varghese N."/>
            <person name="Submissions S."/>
        </authorList>
    </citation>
    <scope>NUCLEOTIDE SEQUENCE [LARGE SCALE GENOMIC DNA]</scope>
    <source>
        <strain evidence="2">IBRC-M 10761</strain>
    </source>
</reference>
<dbReference type="STRING" id="1416801.SAMN05192553_11096"/>
<name>A0A1H7BHC3_9BACT</name>